<keyword evidence="2" id="KW-1185">Reference proteome</keyword>
<gene>
    <name evidence="1" type="ORF">BINO364_LOCUS7106</name>
</gene>
<dbReference type="AlphaFoldDB" id="A0A8J9UIK4"/>
<evidence type="ECO:0000313" key="1">
    <source>
        <dbReference type="EMBL" id="CAH0720951.1"/>
    </source>
</evidence>
<accession>A0A8J9UIK4</accession>
<dbReference type="EMBL" id="OV170222">
    <property type="protein sequence ID" value="CAH0720951.1"/>
    <property type="molecule type" value="Genomic_DNA"/>
</dbReference>
<proteinExistence type="predicted"/>
<protein>
    <submittedName>
        <fullName evidence="1">Uncharacterized protein</fullName>
    </submittedName>
</protein>
<sequence>MSTYYESKCKMNTLLSNHGRRWRRVEAGAAGPARRRSDDYIITRQITIREHLIIVEITAPQDDRRPLDGATNVQ</sequence>
<name>A0A8J9UIK4_9NEOP</name>
<evidence type="ECO:0000313" key="2">
    <source>
        <dbReference type="Proteomes" id="UP000838878"/>
    </source>
</evidence>
<dbReference type="Proteomes" id="UP000838878">
    <property type="component" value="Chromosome 2"/>
</dbReference>
<feature type="non-terminal residue" evidence="1">
    <location>
        <position position="74"/>
    </location>
</feature>
<reference evidence="1" key="1">
    <citation type="submission" date="2021-12" db="EMBL/GenBank/DDBJ databases">
        <authorList>
            <person name="Martin H S."/>
        </authorList>
    </citation>
    <scope>NUCLEOTIDE SEQUENCE</scope>
</reference>
<organism evidence="1 2">
    <name type="scientific">Brenthis ino</name>
    <name type="common">lesser marbled fritillary</name>
    <dbReference type="NCBI Taxonomy" id="405034"/>
    <lineage>
        <taxon>Eukaryota</taxon>
        <taxon>Metazoa</taxon>
        <taxon>Ecdysozoa</taxon>
        <taxon>Arthropoda</taxon>
        <taxon>Hexapoda</taxon>
        <taxon>Insecta</taxon>
        <taxon>Pterygota</taxon>
        <taxon>Neoptera</taxon>
        <taxon>Endopterygota</taxon>
        <taxon>Lepidoptera</taxon>
        <taxon>Glossata</taxon>
        <taxon>Ditrysia</taxon>
        <taxon>Papilionoidea</taxon>
        <taxon>Nymphalidae</taxon>
        <taxon>Heliconiinae</taxon>
        <taxon>Argynnini</taxon>
        <taxon>Brenthis</taxon>
    </lineage>
</organism>